<name>F6XA77_CIOIN</name>
<accession>F6XA77</accession>
<evidence type="ECO:0000256" key="1">
    <source>
        <dbReference type="ARBA" id="ARBA00023157"/>
    </source>
</evidence>
<dbReference type="GeneTree" id="ENSGT00940000171949"/>
<dbReference type="EMBL" id="EAAA01002844">
    <property type="status" value="NOT_ANNOTATED_CDS"/>
    <property type="molecule type" value="Genomic_DNA"/>
</dbReference>
<keyword evidence="5" id="KW-1185">Reference proteome</keyword>
<dbReference type="HOGENOM" id="CLU_1153895_0_0_1"/>
<dbReference type="InterPro" id="IPR000859">
    <property type="entry name" value="CUB_dom"/>
</dbReference>
<reference evidence="4" key="3">
    <citation type="submission" date="2025-08" db="UniProtKB">
        <authorList>
            <consortium name="Ensembl"/>
        </authorList>
    </citation>
    <scope>IDENTIFICATION</scope>
</reference>
<evidence type="ECO:0000259" key="3">
    <source>
        <dbReference type="PROSITE" id="PS01180"/>
    </source>
</evidence>
<keyword evidence="1" id="KW-1015">Disulfide bond</keyword>
<reference evidence="4" key="4">
    <citation type="submission" date="2025-09" db="UniProtKB">
        <authorList>
            <consortium name="Ensembl"/>
        </authorList>
    </citation>
    <scope>IDENTIFICATION</scope>
</reference>
<evidence type="ECO:0000313" key="4">
    <source>
        <dbReference type="Ensembl" id="ENSCINP00000025887.2"/>
    </source>
</evidence>
<reference evidence="4" key="2">
    <citation type="journal article" date="2008" name="Genome Biol.">
        <title>Improved genome assembly and evidence-based global gene model set for the chordate Ciona intestinalis: new insight into intron and operon populations.</title>
        <authorList>
            <person name="Satou Y."/>
            <person name="Mineta K."/>
            <person name="Ogasawara M."/>
            <person name="Sasakura Y."/>
            <person name="Shoguchi E."/>
            <person name="Ueno K."/>
            <person name="Yamada L."/>
            <person name="Matsumoto J."/>
            <person name="Wasserscheid J."/>
            <person name="Dewar K."/>
            <person name="Wiley G.B."/>
            <person name="Macmil S.L."/>
            <person name="Roe B.A."/>
            <person name="Zeller R.W."/>
            <person name="Hastings K.E."/>
            <person name="Lemaire P."/>
            <person name="Lindquist E."/>
            <person name="Endo T."/>
            <person name="Hotta K."/>
            <person name="Inaba K."/>
        </authorList>
    </citation>
    <scope>NUCLEOTIDE SEQUENCE [LARGE SCALE GENOMIC DNA]</scope>
    <source>
        <strain evidence="4">wild type</strain>
    </source>
</reference>
<proteinExistence type="predicted"/>
<feature type="domain" description="CUB" evidence="3">
    <location>
        <begin position="157"/>
        <end position="209"/>
    </location>
</feature>
<evidence type="ECO:0000313" key="5">
    <source>
        <dbReference type="Proteomes" id="UP000008144"/>
    </source>
</evidence>
<dbReference type="EMBL" id="EAAA01002845">
    <property type="status" value="NOT_ANNOTATED_CDS"/>
    <property type="molecule type" value="Genomic_DNA"/>
</dbReference>
<dbReference type="PROSITE" id="PS01180">
    <property type="entry name" value="CUB"/>
    <property type="match status" value="2"/>
</dbReference>
<dbReference type="AlphaFoldDB" id="F6XA77"/>
<dbReference type="InterPro" id="IPR035914">
    <property type="entry name" value="Sperma_CUB_dom_sf"/>
</dbReference>
<dbReference type="Pfam" id="PF00431">
    <property type="entry name" value="CUB"/>
    <property type="match status" value="2"/>
</dbReference>
<dbReference type="SMART" id="SM00042">
    <property type="entry name" value="CUB"/>
    <property type="match status" value="2"/>
</dbReference>
<dbReference type="PANTHER" id="PTHR24255:SF31">
    <property type="entry name" value="CUBILIN-LIKE PROTEIN"/>
    <property type="match status" value="1"/>
</dbReference>
<dbReference type="Ensembl" id="ENSCINT00000026133.2">
    <property type="protein sequence ID" value="ENSCINP00000025887.2"/>
    <property type="gene ID" value="ENSCING00000014269.2"/>
</dbReference>
<dbReference type="SUPFAM" id="SSF49854">
    <property type="entry name" value="Spermadhesin, CUB domain"/>
    <property type="match status" value="2"/>
</dbReference>
<protein>
    <recommendedName>
        <fullName evidence="3">CUB domain-containing protein</fullName>
    </recommendedName>
</protein>
<feature type="domain" description="CUB" evidence="3">
    <location>
        <begin position="29"/>
        <end position="136"/>
    </location>
</feature>
<evidence type="ECO:0000256" key="2">
    <source>
        <dbReference type="PROSITE-ProRule" id="PRU00059"/>
    </source>
</evidence>
<dbReference type="Proteomes" id="UP000008144">
    <property type="component" value="Chromosome 9"/>
</dbReference>
<dbReference type="CDD" id="cd00041">
    <property type="entry name" value="CUB"/>
    <property type="match status" value="2"/>
</dbReference>
<dbReference type="Gene3D" id="2.60.120.290">
    <property type="entry name" value="Spermadhesin, CUB domain"/>
    <property type="match status" value="2"/>
</dbReference>
<reference evidence="5" key="1">
    <citation type="journal article" date="2002" name="Science">
        <title>The draft genome of Ciona intestinalis: insights into chordate and vertebrate origins.</title>
        <authorList>
            <person name="Dehal P."/>
            <person name="Satou Y."/>
            <person name="Campbell R.K."/>
            <person name="Chapman J."/>
            <person name="Degnan B."/>
            <person name="De Tomaso A."/>
            <person name="Davidson B."/>
            <person name="Di Gregorio A."/>
            <person name="Gelpke M."/>
            <person name="Goodstein D.M."/>
            <person name="Harafuji N."/>
            <person name="Hastings K.E."/>
            <person name="Ho I."/>
            <person name="Hotta K."/>
            <person name="Huang W."/>
            <person name="Kawashima T."/>
            <person name="Lemaire P."/>
            <person name="Martinez D."/>
            <person name="Meinertzhagen I.A."/>
            <person name="Necula S."/>
            <person name="Nonaka M."/>
            <person name="Putnam N."/>
            <person name="Rash S."/>
            <person name="Saiga H."/>
            <person name="Satake M."/>
            <person name="Terry A."/>
            <person name="Yamada L."/>
            <person name="Wang H.G."/>
            <person name="Awazu S."/>
            <person name="Azumi K."/>
            <person name="Boore J."/>
            <person name="Branno M."/>
            <person name="Chin-Bow S."/>
            <person name="DeSantis R."/>
            <person name="Doyle S."/>
            <person name="Francino P."/>
            <person name="Keys D.N."/>
            <person name="Haga S."/>
            <person name="Hayashi H."/>
            <person name="Hino K."/>
            <person name="Imai K.S."/>
            <person name="Inaba K."/>
            <person name="Kano S."/>
            <person name="Kobayashi K."/>
            <person name="Kobayashi M."/>
            <person name="Lee B.I."/>
            <person name="Makabe K.W."/>
            <person name="Manohar C."/>
            <person name="Matassi G."/>
            <person name="Medina M."/>
            <person name="Mochizuki Y."/>
            <person name="Mount S."/>
            <person name="Morishita T."/>
            <person name="Miura S."/>
            <person name="Nakayama A."/>
            <person name="Nishizaka S."/>
            <person name="Nomoto H."/>
            <person name="Ohta F."/>
            <person name="Oishi K."/>
            <person name="Rigoutsos I."/>
            <person name="Sano M."/>
            <person name="Sasaki A."/>
            <person name="Sasakura Y."/>
            <person name="Shoguchi E."/>
            <person name="Shin-i T."/>
            <person name="Spagnuolo A."/>
            <person name="Stainier D."/>
            <person name="Suzuki M.M."/>
            <person name="Tassy O."/>
            <person name="Takatori N."/>
            <person name="Tokuoka M."/>
            <person name="Yagi K."/>
            <person name="Yoshizaki F."/>
            <person name="Wada S."/>
            <person name="Zhang C."/>
            <person name="Hyatt P.D."/>
            <person name="Larimer F."/>
            <person name="Detter C."/>
            <person name="Doggett N."/>
            <person name="Glavina T."/>
            <person name="Hawkins T."/>
            <person name="Richardson P."/>
            <person name="Lucas S."/>
            <person name="Kohara Y."/>
            <person name="Levine M."/>
            <person name="Satoh N."/>
            <person name="Rokhsar D.S."/>
        </authorList>
    </citation>
    <scope>NUCLEOTIDE SEQUENCE [LARGE SCALE GENOMIC DNA]</scope>
</reference>
<comment type="caution">
    <text evidence="2">Lacks conserved residue(s) required for the propagation of feature annotation.</text>
</comment>
<dbReference type="PANTHER" id="PTHR24255">
    <property type="entry name" value="COMPLEMENT COMPONENT 1, S SUBCOMPONENT-RELATED"/>
    <property type="match status" value="1"/>
</dbReference>
<organism evidence="4 5">
    <name type="scientific">Ciona intestinalis</name>
    <name type="common">Transparent sea squirt</name>
    <name type="synonym">Ascidia intestinalis</name>
    <dbReference type="NCBI Taxonomy" id="7719"/>
    <lineage>
        <taxon>Eukaryota</taxon>
        <taxon>Metazoa</taxon>
        <taxon>Chordata</taxon>
        <taxon>Tunicata</taxon>
        <taxon>Ascidiacea</taxon>
        <taxon>Phlebobranchia</taxon>
        <taxon>Cionidae</taxon>
        <taxon>Ciona</taxon>
    </lineage>
</organism>
<dbReference type="InParanoid" id="F6XA77"/>
<sequence>MPGFVASYIVVNNTDGSYIPTPVTTIAPCGFQASVINISQPLNSPGYPGHYSNYLTCNWYLTARPGYFVQFTILQFNTEGCCDRLQIYGSYPYMRRFAGYVTRSTTVVSVNNTMRLYFRSDGSVTRTGFQGYFTETSVAMTTPAPTTTTPPTTQAPCGRNLTATNVSQDFYTPGWSSRYRNNLRCYWYIHARPGWQVYIQVVSVDTESCCDTMRITSTSDSLSNSLTLRGVSSRTLNFISR</sequence>